<comment type="caution">
    <text evidence="2">The sequence shown here is derived from an EMBL/GenBank/DDBJ whole genome shotgun (WGS) entry which is preliminary data.</text>
</comment>
<sequence>MSTDSCVGAGCSYLDPGSHSHSYQQTSDPDPENPVISNHNLDPDDPYTQHSSPDDPYTHADPGHNDP</sequence>
<gene>
    <name evidence="2" type="ORF">Tci_872796</name>
</gene>
<dbReference type="EMBL" id="BKCJ011187374">
    <property type="protein sequence ID" value="GFD00827.1"/>
    <property type="molecule type" value="Genomic_DNA"/>
</dbReference>
<feature type="compositionally biased region" description="Basic and acidic residues" evidence="1">
    <location>
        <begin position="52"/>
        <end position="67"/>
    </location>
</feature>
<accession>A0A699SSB0</accession>
<proteinExistence type="predicted"/>
<reference evidence="2" key="1">
    <citation type="journal article" date="2019" name="Sci. Rep.">
        <title>Draft genome of Tanacetum cinerariifolium, the natural source of mosquito coil.</title>
        <authorList>
            <person name="Yamashiro T."/>
            <person name="Shiraishi A."/>
            <person name="Satake H."/>
            <person name="Nakayama K."/>
        </authorList>
    </citation>
    <scope>NUCLEOTIDE SEQUENCE</scope>
</reference>
<dbReference type="AlphaFoldDB" id="A0A699SSB0"/>
<feature type="compositionally biased region" description="Polar residues" evidence="1">
    <location>
        <begin position="19"/>
        <end position="28"/>
    </location>
</feature>
<organism evidence="2">
    <name type="scientific">Tanacetum cinerariifolium</name>
    <name type="common">Dalmatian daisy</name>
    <name type="synonym">Chrysanthemum cinerariifolium</name>
    <dbReference type="NCBI Taxonomy" id="118510"/>
    <lineage>
        <taxon>Eukaryota</taxon>
        <taxon>Viridiplantae</taxon>
        <taxon>Streptophyta</taxon>
        <taxon>Embryophyta</taxon>
        <taxon>Tracheophyta</taxon>
        <taxon>Spermatophyta</taxon>
        <taxon>Magnoliopsida</taxon>
        <taxon>eudicotyledons</taxon>
        <taxon>Gunneridae</taxon>
        <taxon>Pentapetalae</taxon>
        <taxon>asterids</taxon>
        <taxon>campanulids</taxon>
        <taxon>Asterales</taxon>
        <taxon>Asteraceae</taxon>
        <taxon>Asteroideae</taxon>
        <taxon>Anthemideae</taxon>
        <taxon>Anthemidinae</taxon>
        <taxon>Tanacetum</taxon>
    </lineage>
</organism>
<protein>
    <submittedName>
        <fullName evidence="2">Uncharacterized protein</fullName>
    </submittedName>
</protein>
<feature type="region of interest" description="Disordered" evidence="1">
    <location>
        <begin position="1"/>
        <end position="67"/>
    </location>
</feature>
<evidence type="ECO:0000313" key="2">
    <source>
        <dbReference type="EMBL" id="GFD00827.1"/>
    </source>
</evidence>
<name>A0A699SSB0_TANCI</name>
<evidence type="ECO:0000256" key="1">
    <source>
        <dbReference type="SAM" id="MobiDB-lite"/>
    </source>
</evidence>